<accession>A0A4S8MIR2</accession>
<reference evidence="1 2" key="1">
    <citation type="journal article" date="2019" name="Nat. Ecol. Evol.">
        <title>Megaphylogeny resolves global patterns of mushroom evolution.</title>
        <authorList>
            <person name="Varga T."/>
            <person name="Krizsan K."/>
            <person name="Foldi C."/>
            <person name="Dima B."/>
            <person name="Sanchez-Garcia M."/>
            <person name="Sanchez-Ramirez S."/>
            <person name="Szollosi G.J."/>
            <person name="Szarkandi J.G."/>
            <person name="Papp V."/>
            <person name="Albert L."/>
            <person name="Andreopoulos W."/>
            <person name="Angelini C."/>
            <person name="Antonin V."/>
            <person name="Barry K.W."/>
            <person name="Bougher N.L."/>
            <person name="Buchanan P."/>
            <person name="Buyck B."/>
            <person name="Bense V."/>
            <person name="Catcheside P."/>
            <person name="Chovatia M."/>
            <person name="Cooper J."/>
            <person name="Damon W."/>
            <person name="Desjardin D."/>
            <person name="Finy P."/>
            <person name="Geml J."/>
            <person name="Haridas S."/>
            <person name="Hughes K."/>
            <person name="Justo A."/>
            <person name="Karasinski D."/>
            <person name="Kautmanova I."/>
            <person name="Kiss B."/>
            <person name="Kocsube S."/>
            <person name="Kotiranta H."/>
            <person name="LaButti K.M."/>
            <person name="Lechner B.E."/>
            <person name="Liimatainen K."/>
            <person name="Lipzen A."/>
            <person name="Lukacs Z."/>
            <person name="Mihaltcheva S."/>
            <person name="Morgado L.N."/>
            <person name="Niskanen T."/>
            <person name="Noordeloos M.E."/>
            <person name="Ohm R.A."/>
            <person name="Ortiz-Santana B."/>
            <person name="Ovrebo C."/>
            <person name="Racz N."/>
            <person name="Riley R."/>
            <person name="Savchenko A."/>
            <person name="Shiryaev A."/>
            <person name="Soop K."/>
            <person name="Spirin V."/>
            <person name="Szebenyi C."/>
            <person name="Tomsovsky M."/>
            <person name="Tulloss R.E."/>
            <person name="Uehling J."/>
            <person name="Grigoriev I.V."/>
            <person name="Vagvolgyi C."/>
            <person name="Papp T."/>
            <person name="Martin F.M."/>
            <person name="Miettinen O."/>
            <person name="Hibbett D.S."/>
            <person name="Nagy L.G."/>
        </authorList>
    </citation>
    <scope>NUCLEOTIDE SEQUENCE [LARGE SCALE GENOMIC DNA]</scope>
    <source>
        <strain evidence="1 2">CBS 962.96</strain>
    </source>
</reference>
<dbReference type="AlphaFoldDB" id="A0A4S8MIR2"/>
<organism evidence="1 2">
    <name type="scientific">Dendrothele bispora (strain CBS 962.96)</name>
    <dbReference type="NCBI Taxonomy" id="1314807"/>
    <lineage>
        <taxon>Eukaryota</taxon>
        <taxon>Fungi</taxon>
        <taxon>Dikarya</taxon>
        <taxon>Basidiomycota</taxon>
        <taxon>Agaricomycotina</taxon>
        <taxon>Agaricomycetes</taxon>
        <taxon>Agaricomycetidae</taxon>
        <taxon>Agaricales</taxon>
        <taxon>Agaricales incertae sedis</taxon>
        <taxon>Dendrothele</taxon>
    </lineage>
</organism>
<dbReference type="InterPro" id="IPR041078">
    <property type="entry name" value="Plavaka"/>
</dbReference>
<keyword evidence="2" id="KW-1185">Reference proteome</keyword>
<proteinExistence type="predicted"/>
<dbReference type="OrthoDB" id="5413179at2759"/>
<dbReference type="Pfam" id="PF18759">
    <property type="entry name" value="Plavaka"/>
    <property type="match status" value="1"/>
</dbReference>
<protein>
    <submittedName>
        <fullName evidence="1">Uncharacterized protein</fullName>
    </submittedName>
</protein>
<dbReference type="EMBL" id="ML179081">
    <property type="protein sequence ID" value="THV02094.1"/>
    <property type="molecule type" value="Genomic_DNA"/>
</dbReference>
<gene>
    <name evidence="1" type="ORF">K435DRAFT_654085</name>
</gene>
<evidence type="ECO:0000313" key="2">
    <source>
        <dbReference type="Proteomes" id="UP000297245"/>
    </source>
</evidence>
<sequence length="373" mass="42722">MESDISGGNYEPFWAGFTYTNIYLAMTPDVLHQLYQGVLVHLIEWVQAVVSVPKLDQRIQALPPSFGVRQFKNGISGLSQVSGGERKNIAKVLLGCLHGIGMADRGIAACRAILDFIYLAQYQSHDDLTLSYMETALKEWHKNRAFFIEAGVRDHFNIPKFHSLLHYHKSIAMLGTTDNFNTEMFERLHIDFAKEGWHASNKRDHFAQMVTWLCRQEKIACKPRLRLAMTQEEDAMDVDSDRRLTPSQRMHYTIAKYPPEPKKFLSKIQALHHAPNFERHLKRYVNGFRSEKHQFHGKKLDETPLPFDRVDVWHQFKLSPTSLVDGDIVSETVKALPMRKQSTNMRFDTVMVLVDDSAESTAVKGTASLSALF</sequence>
<evidence type="ECO:0000313" key="1">
    <source>
        <dbReference type="EMBL" id="THV02094.1"/>
    </source>
</evidence>
<name>A0A4S8MIR2_DENBC</name>
<dbReference type="Proteomes" id="UP000297245">
    <property type="component" value="Unassembled WGS sequence"/>
</dbReference>